<accession>A0A9X0C2L6</accession>
<evidence type="ECO:0000256" key="11">
    <source>
        <dbReference type="PROSITE-ProRule" id="PRU01097"/>
    </source>
</evidence>
<comment type="similarity">
    <text evidence="3 11 12">Belongs to the glycosyl hydrolase 11 (cellulase G) family.</text>
</comment>
<evidence type="ECO:0000256" key="2">
    <source>
        <dbReference type="ARBA" id="ARBA00004851"/>
    </source>
</evidence>
<evidence type="ECO:0000256" key="10">
    <source>
        <dbReference type="ARBA" id="ARBA00023326"/>
    </source>
</evidence>
<comment type="pathway">
    <text evidence="2 11 12">Glycan degradation; xylan degradation.</text>
</comment>
<keyword evidence="8 11" id="KW-0119">Carbohydrate metabolism</keyword>
<evidence type="ECO:0000313" key="15">
    <source>
        <dbReference type="EMBL" id="KAJ5495280.1"/>
    </source>
</evidence>
<evidence type="ECO:0000256" key="6">
    <source>
        <dbReference type="ARBA" id="ARBA00022729"/>
    </source>
</evidence>
<evidence type="ECO:0000256" key="12">
    <source>
        <dbReference type="RuleBase" id="RU362015"/>
    </source>
</evidence>
<gene>
    <name evidence="15" type="ORF">N7539_000396</name>
</gene>
<feature type="signal peptide" evidence="13">
    <location>
        <begin position="1"/>
        <end position="22"/>
    </location>
</feature>
<name>A0A9X0C2L6_9EURO</name>
<feature type="active site" description="Proton donor" evidence="11">
    <location>
        <position position="226"/>
    </location>
</feature>
<dbReference type="InterPro" id="IPR001137">
    <property type="entry name" value="Glyco_hydro_11"/>
</dbReference>
<dbReference type="Proteomes" id="UP001148312">
    <property type="component" value="Unassembled WGS sequence"/>
</dbReference>
<protein>
    <recommendedName>
        <fullName evidence="4 11">Endo-1,4-beta-xylanase</fullName>
        <ecNumber evidence="4 11">3.2.1.8</ecNumber>
    </recommendedName>
</protein>
<dbReference type="EC" id="3.2.1.8" evidence="4 11"/>
<dbReference type="InterPro" id="IPR013319">
    <property type="entry name" value="GH11/12"/>
</dbReference>
<comment type="caution">
    <text evidence="15">The sequence shown here is derived from an EMBL/GenBank/DDBJ whole genome shotgun (WGS) entry which is preliminary data.</text>
</comment>
<sequence>MHFSKYLSVVPVLMGLAAPALSSAVNPEIEHAEGVNVTEAALDKRSSVLISNSKDGVDQAGFYYSVYNDNKAPIGYTEYSDSGRFELGWNTPNKEFLGGKGFRGGSPRTISWDGYFQGSGDYTLAIYGWTTDPVTEWYIVDSHGTGTPGNGHILGQVYSDGGVYDVYSLDYNNVPIIYGVTSFKQYWSVRREHRTTGTVNVANHFNAWKNMGLRPGNPVFQMVTLEGFNGEGYLDFTVRA</sequence>
<keyword evidence="9 11" id="KW-0326">Glycosidase</keyword>
<dbReference type="Gene3D" id="2.60.120.180">
    <property type="match status" value="1"/>
</dbReference>
<organism evidence="15 16">
    <name type="scientific">Penicillium diatomitis</name>
    <dbReference type="NCBI Taxonomy" id="2819901"/>
    <lineage>
        <taxon>Eukaryota</taxon>
        <taxon>Fungi</taxon>
        <taxon>Dikarya</taxon>
        <taxon>Ascomycota</taxon>
        <taxon>Pezizomycotina</taxon>
        <taxon>Eurotiomycetes</taxon>
        <taxon>Eurotiomycetidae</taxon>
        <taxon>Eurotiales</taxon>
        <taxon>Aspergillaceae</taxon>
        <taxon>Penicillium</taxon>
    </lineage>
</organism>
<dbReference type="Pfam" id="PF00457">
    <property type="entry name" value="Glyco_hydro_11"/>
    <property type="match status" value="1"/>
</dbReference>
<dbReference type="AlphaFoldDB" id="A0A9X0C2L6"/>
<proteinExistence type="inferred from homology"/>
<dbReference type="PRINTS" id="PR00911">
    <property type="entry name" value="GLHYDRLASE11"/>
</dbReference>
<reference evidence="15" key="2">
    <citation type="journal article" date="2023" name="IMA Fungus">
        <title>Comparative genomic study of the Penicillium genus elucidates a diverse pangenome and 15 lateral gene transfer events.</title>
        <authorList>
            <person name="Petersen C."/>
            <person name="Sorensen T."/>
            <person name="Nielsen M.R."/>
            <person name="Sondergaard T.E."/>
            <person name="Sorensen J.L."/>
            <person name="Fitzpatrick D.A."/>
            <person name="Frisvad J.C."/>
            <person name="Nielsen K.L."/>
        </authorList>
    </citation>
    <scope>NUCLEOTIDE SEQUENCE</scope>
    <source>
        <strain evidence="15">IBT 30728</strain>
    </source>
</reference>
<evidence type="ECO:0000256" key="9">
    <source>
        <dbReference type="ARBA" id="ARBA00023295"/>
    </source>
</evidence>
<dbReference type="EMBL" id="JAPWDQ010000001">
    <property type="protein sequence ID" value="KAJ5495280.1"/>
    <property type="molecule type" value="Genomic_DNA"/>
</dbReference>
<evidence type="ECO:0000256" key="4">
    <source>
        <dbReference type="ARBA" id="ARBA00012590"/>
    </source>
</evidence>
<evidence type="ECO:0000256" key="13">
    <source>
        <dbReference type="SAM" id="SignalP"/>
    </source>
</evidence>
<keyword evidence="16" id="KW-1185">Reference proteome</keyword>
<evidence type="ECO:0000256" key="3">
    <source>
        <dbReference type="ARBA" id="ARBA00007792"/>
    </source>
</evidence>
<dbReference type="RefSeq" id="XP_056794293.1">
    <property type="nucleotide sequence ID" value="XM_056930000.1"/>
</dbReference>
<feature type="chain" id="PRO_5040749524" description="Endo-1,4-beta-xylanase" evidence="13">
    <location>
        <begin position="23"/>
        <end position="240"/>
    </location>
</feature>
<feature type="active site" description="Nucleophile" evidence="11">
    <location>
        <position position="136"/>
    </location>
</feature>
<dbReference type="PANTHER" id="PTHR46828:SF2">
    <property type="entry name" value="ENDO-1,4-BETA-XYLANASE A-RELATED"/>
    <property type="match status" value="1"/>
</dbReference>
<keyword evidence="10 11" id="KW-0624">Polysaccharide degradation</keyword>
<dbReference type="PANTHER" id="PTHR46828">
    <property type="entry name" value="ENDO-1,4-BETA-XYLANASE A-RELATED"/>
    <property type="match status" value="1"/>
</dbReference>
<dbReference type="PROSITE" id="PS51761">
    <property type="entry name" value="GH11_3"/>
    <property type="match status" value="1"/>
</dbReference>
<keyword evidence="7 11" id="KW-0378">Hydrolase</keyword>
<comment type="catalytic activity">
    <reaction evidence="1 11 12">
        <text>Endohydrolysis of (1-&gt;4)-beta-D-xylosidic linkages in xylans.</text>
        <dbReference type="EC" id="3.2.1.8"/>
    </reaction>
</comment>
<evidence type="ECO:0000256" key="5">
    <source>
        <dbReference type="ARBA" id="ARBA00022651"/>
    </source>
</evidence>
<reference evidence="15" key="1">
    <citation type="submission" date="2022-12" db="EMBL/GenBank/DDBJ databases">
        <authorList>
            <person name="Petersen C."/>
        </authorList>
    </citation>
    <scope>NUCLEOTIDE SEQUENCE</scope>
    <source>
        <strain evidence="15">IBT 30728</strain>
    </source>
</reference>
<evidence type="ECO:0000256" key="1">
    <source>
        <dbReference type="ARBA" id="ARBA00000681"/>
    </source>
</evidence>
<dbReference type="SUPFAM" id="SSF49899">
    <property type="entry name" value="Concanavalin A-like lectins/glucanases"/>
    <property type="match status" value="1"/>
</dbReference>
<evidence type="ECO:0000313" key="16">
    <source>
        <dbReference type="Proteomes" id="UP001148312"/>
    </source>
</evidence>
<dbReference type="GO" id="GO:0031176">
    <property type="term" value="F:endo-1,4-beta-xylanase activity"/>
    <property type="evidence" value="ECO:0007669"/>
    <property type="project" value="UniProtKB-UniRule"/>
</dbReference>
<evidence type="ECO:0000256" key="7">
    <source>
        <dbReference type="ARBA" id="ARBA00022801"/>
    </source>
</evidence>
<evidence type="ECO:0000256" key="8">
    <source>
        <dbReference type="ARBA" id="ARBA00023277"/>
    </source>
</evidence>
<feature type="domain" description="GH11" evidence="14">
    <location>
        <begin position="50"/>
        <end position="239"/>
    </location>
</feature>
<dbReference type="GeneID" id="81620249"/>
<dbReference type="InterPro" id="IPR033123">
    <property type="entry name" value="GH11_dom"/>
</dbReference>
<dbReference type="InterPro" id="IPR013320">
    <property type="entry name" value="ConA-like_dom_sf"/>
</dbReference>
<keyword evidence="5 11" id="KW-0858">Xylan degradation</keyword>
<dbReference type="GO" id="GO:0045493">
    <property type="term" value="P:xylan catabolic process"/>
    <property type="evidence" value="ECO:0007669"/>
    <property type="project" value="UniProtKB-UniRule"/>
</dbReference>
<evidence type="ECO:0000259" key="14">
    <source>
        <dbReference type="PROSITE" id="PS51761"/>
    </source>
</evidence>
<keyword evidence="6 13" id="KW-0732">Signal</keyword>